<dbReference type="InterPro" id="IPR029057">
    <property type="entry name" value="PRTase-like"/>
</dbReference>
<dbReference type="Pfam" id="PF18912">
    <property type="entry name" value="DZR_2"/>
    <property type="match status" value="1"/>
</dbReference>
<dbReference type="CDD" id="cd06223">
    <property type="entry name" value="PRTases_typeI"/>
    <property type="match status" value="1"/>
</dbReference>
<dbReference type="EMBL" id="JAGILA010000005">
    <property type="protein sequence ID" value="MBP2237176.1"/>
    <property type="molecule type" value="Genomic_DNA"/>
</dbReference>
<evidence type="ECO:0000259" key="3">
    <source>
        <dbReference type="Pfam" id="PF18912"/>
    </source>
</evidence>
<dbReference type="RefSeq" id="WP_209603036.1">
    <property type="nucleotide sequence ID" value="NZ_JAGILA010000005.1"/>
</dbReference>
<feature type="domain" description="Phosphoribosyltransferase" evidence="2">
    <location>
        <begin position="194"/>
        <end position="253"/>
    </location>
</feature>
<dbReference type="PANTHER" id="PTHR47505">
    <property type="entry name" value="DNA UTILIZATION PROTEIN YHGH"/>
    <property type="match status" value="1"/>
</dbReference>
<organism evidence="4 5">
    <name type="scientific">Sinorhizobium kostiense</name>
    <dbReference type="NCBI Taxonomy" id="76747"/>
    <lineage>
        <taxon>Bacteria</taxon>
        <taxon>Pseudomonadati</taxon>
        <taxon>Pseudomonadota</taxon>
        <taxon>Alphaproteobacteria</taxon>
        <taxon>Hyphomicrobiales</taxon>
        <taxon>Rhizobiaceae</taxon>
        <taxon>Sinorhizobium/Ensifer group</taxon>
        <taxon>Sinorhizobium</taxon>
    </lineage>
</organism>
<proteinExistence type="inferred from homology"/>
<evidence type="ECO:0000256" key="1">
    <source>
        <dbReference type="ARBA" id="ARBA00008007"/>
    </source>
</evidence>
<dbReference type="PANTHER" id="PTHR47505:SF1">
    <property type="entry name" value="DNA UTILIZATION PROTEIN YHGH"/>
    <property type="match status" value="1"/>
</dbReference>
<dbReference type="InterPro" id="IPR044005">
    <property type="entry name" value="DZR_2"/>
</dbReference>
<keyword evidence="5" id="KW-1185">Reference proteome</keyword>
<comment type="caution">
    <text evidence="4">The sequence shown here is derived from an EMBL/GenBank/DDBJ whole genome shotgun (WGS) entry which is preliminary data.</text>
</comment>
<evidence type="ECO:0000313" key="4">
    <source>
        <dbReference type="EMBL" id="MBP2237176.1"/>
    </source>
</evidence>
<dbReference type="InterPro" id="IPR051910">
    <property type="entry name" value="ComF/GntX_DNA_util-trans"/>
</dbReference>
<name>A0ABS4R453_9HYPH</name>
<dbReference type="Gene3D" id="3.40.50.2020">
    <property type="match status" value="1"/>
</dbReference>
<evidence type="ECO:0000259" key="2">
    <source>
        <dbReference type="Pfam" id="PF00156"/>
    </source>
</evidence>
<comment type="similarity">
    <text evidence="1">Belongs to the ComF/GntX family.</text>
</comment>
<feature type="domain" description="Double zinc ribbon" evidence="3">
    <location>
        <begin position="21"/>
        <end position="67"/>
    </location>
</feature>
<dbReference type="Proteomes" id="UP000730739">
    <property type="component" value="Unassembled WGS sequence"/>
</dbReference>
<dbReference type="Pfam" id="PF00156">
    <property type="entry name" value="Pribosyltran"/>
    <property type="match status" value="1"/>
</dbReference>
<protein>
    <submittedName>
        <fullName evidence="4">ComF family protein</fullName>
    </submittedName>
</protein>
<accession>A0ABS4R453</accession>
<dbReference type="SUPFAM" id="SSF53271">
    <property type="entry name" value="PRTase-like"/>
    <property type="match status" value="1"/>
</dbReference>
<dbReference type="InterPro" id="IPR000836">
    <property type="entry name" value="PRTase_dom"/>
</dbReference>
<evidence type="ECO:0000313" key="5">
    <source>
        <dbReference type="Proteomes" id="UP000730739"/>
    </source>
</evidence>
<gene>
    <name evidence="4" type="ORF">J2Z31_003694</name>
</gene>
<sequence length="255" mass="27645">MESENWRTRGAVFFSRLGAAVVNVVFPPVCRGCGRLTGDAHAVCPSCWAKLPLIERPYCEVLGSPFSFDPGEGAISPEALADPPIFDRLRSVALHEGIARDLVHGLKYRDRTDLAPMMAEWMIRASDGAVTSADMIVPVPLHAFRLWRRGFNQAAELARAIAVAAEKPYRPETLRRLKRTRRQVGLGVRAREENVRGAFAVPRRVGASLAGKAVVLVDDVYTTGATVSAAARALKRAGVGEVTVLTFARAMSGPI</sequence>
<reference evidence="4 5" key="1">
    <citation type="submission" date="2021-03" db="EMBL/GenBank/DDBJ databases">
        <title>Genomic Encyclopedia of Type Strains, Phase IV (KMG-IV): sequencing the most valuable type-strain genomes for metagenomic binning, comparative biology and taxonomic classification.</title>
        <authorList>
            <person name="Goeker M."/>
        </authorList>
    </citation>
    <scope>NUCLEOTIDE SEQUENCE [LARGE SCALE GENOMIC DNA]</scope>
    <source>
        <strain evidence="4 5">DSM 13372</strain>
    </source>
</reference>